<evidence type="ECO:0000256" key="7">
    <source>
        <dbReference type="PIRSR" id="PIRSR000349-1"/>
    </source>
</evidence>
<evidence type="ECO:0000256" key="6">
    <source>
        <dbReference type="ARBA" id="ARBA00049204"/>
    </source>
</evidence>
<evidence type="ECO:0000313" key="11">
    <source>
        <dbReference type="EMBL" id="KAB7753241.1"/>
    </source>
</evidence>
<dbReference type="Pfam" id="PF00081">
    <property type="entry name" value="Sod_Fe_N"/>
    <property type="match status" value="1"/>
</dbReference>
<evidence type="ECO:0000313" key="12">
    <source>
        <dbReference type="Proteomes" id="UP000325690"/>
    </source>
</evidence>
<evidence type="ECO:0000256" key="3">
    <source>
        <dbReference type="ARBA" id="ARBA00012682"/>
    </source>
</evidence>
<dbReference type="EC" id="1.15.1.1" evidence="3 8"/>
<dbReference type="InterPro" id="IPR050265">
    <property type="entry name" value="Fe/Mn_Superoxide_Dismutase"/>
</dbReference>
<evidence type="ECO:0000259" key="10">
    <source>
        <dbReference type="Pfam" id="PF02777"/>
    </source>
</evidence>
<dbReference type="FunFam" id="1.10.287.990:FF:000001">
    <property type="entry name" value="Superoxide dismutase"/>
    <property type="match status" value="1"/>
</dbReference>
<feature type="binding site" evidence="7">
    <location>
        <position position="164"/>
    </location>
    <ligand>
        <name>Mn(2+)</name>
        <dbReference type="ChEBI" id="CHEBI:29035"/>
    </ligand>
</feature>
<accession>A0A5N5UUF3</accession>
<feature type="binding site" evidence="7">
    <location>
        <position position="28"/>
    </location>
    <ligand>
        <name>Mn(2+)</name>
        <dbReference type="ChEBI" id="CHEBI:29035"/>
    </ligand>
</feature>
<organism evidence="11 12">
    <name type="scientific">Mycolicibacterium phlei DSM 43239 = CCUG 21000</name>
    <dbReference type="NCBI Taxonomy" id="1226750"/>
    <lineage>
        <taxon>Bacteria</taxon>
        <taxon>Bacillati</taxon>
        <taxon>Actinomycetota</taxon>
        <taxon>Actinomycetes</taxon>
        <taxon>Mycobacteriales</taxon>
        <taxon>Mycobacteriaceae</taxon>
        <taxon>Mycolicibacterium</taxon>
    </lineage>
</organism>
<feature type="domain" description="Manganese/iron superoxide dismutase C-terminal" evidence="10">
    <location>
        <begin position="91"/>
        <end position="191"/>
    </location>
</feature>
<dbReference type="PANTHER" id="PTHR11404:SF6">
    <property type="entry name" value="SUPEROXIDE DISMUTASE [MN], MITOCHONDRIAL"/>
    <property type="match status" value="1"/>
</dbReference>
<dbReference type="InterPro" id="IPR036314">
    <property type="entry name" value="SOD_C_sf"/>
</dbReference>
<reference evidence="11 12" key="1">
    <citation type="submission" date="2012-10" db="EMBL/GenBank/DDBJ databases">
        <title>The draft sequence of the Mycobacterium pheli genome.</title>
        <authorList>
            <person name="Pettersson B.M.F."/>
            <person name="Das S."/>
            <person name="Dasgupta S."/>
            <person name="Bhattacharya A."/>
            <person name="Kirsebom L.A."/>
        </authorList>
    </citation>
    <scope>NUCLEOTIDE SEQUENCE [LARGE SCALE GENOMIC DNA]</scope>
    <source>
        <strain evidence="11 12">CCUG 21000</strain>
    </source>
</reference>
<evidence type="ECO:0000256" key="4">
    <source>
        <dbReference type="ARBA" id="ARBA00022723"/>
    </source>
</evidence>
<name>A0A5N5UUF3_MYCPH</name>
<dbReference type="InterPro" id="IPR001189">
    <property type="entry name" value="Mn/Fe_SOD"/>
</dbReference>
<dbReference type="InterPro" id="IPR036324">
    <property type="entry name" value="Mn/Fe_SOD_N_sf"/>
</dbReference>
<dbReference type="PRINTS" id="PR01703">
    <property type="entry name" value="MNSODISMTASE"/>
</dbReference>
<evidence type="ECO:0000256" key="2">
    <source>
        <dbReference type="ARBA" id="ARBA00008714"/>
    </source>
</evidence>
<dbReference type="FunFam" id="3.55.40.20:FF:000004">
    <property type="entry name" value="Superoxide dismutase [Fe]"/>
    <property type="match status" value="1"/>
</dbReference>
<dbReference type="GO" id="GO:0004784">
    <property type="term" value="F:superoxide dismutase activity"/>
    <property type="evidence" value="ECO:0007669"/>
    <property type="project" value="UniProtKB-EC"/>
</dbReference>
<comment type="similarity">
    <text evidence="2 8">Belongs to the iron/manganese superoxide dismutase family.</text>
</comment>
<sequence>MAEYTLPELDYDYAALEPHISGQINEIHHSKHHATYVKGVNDAIAKLEEARANGDHGAIFLHEKNLAFHLGGHVNHTIWWKNLSPHGGDKPTGDLAAAIDDQFGSFDNFRAQFTAAANGLQGSGWAVLGYDTLGDRLLTFQLYDQQANVPLGIIPLLLVDMWEHAYYLQYKNVKADYVKAIWNVVNWQDVQVRFAAATGKGPEPIV</sequence>
<feature type="binding site" evidence="7">
    <location>
        <position position="160"/>
    </location>
    <ligand>
        <name>Mn(2+)</name>
        <dbReference type="ChEBI" id="CHEBI:29035"/>
    </ligand>
</feature>
<dbReference type="GeneID" id="74300957"/>
<dbReference type="AlphaFoldDB" id="A0A5N5UUF3"/>
<dbReference type="PIRSF" id="PIRSF000349">
    <property type="entry name" value="SODismutase"/>
    <property type="match status" value="1"/>
</dbReference>
<dbReference type="Proteomes" id="UP000325690">
    <property type="component" value="Unassembled WGS sequence"/>
</dbReference>
<comment type="catalytic activity">
    <reaction evidence="6 8">
        <text>2 superoxide + 2 H(+) = H2O2 + O2</text>
        <dbReference type="Rhea" id="RHEA:20696"/>
        <dbReference type="ChEBI" id="CHEBI:15378"/>
        <dbReference type="ChEBI" id="CHEBI:15379"/>
        <dbReference type="ChEBI" id="CHEBI:16240"/>
        <dbReference type="ChEBI" id="CHEBI:18421"/>
        <dbReference type="EC" id="1.15.1.1"/>
    </reaction>
</comment>
<comment type="caution">
    <text evidence="11">The sequence shown here is derived from an EMBL/GenBank/DDBJ whole genome shotgun (WGS) entry which is preliminary data.</text>
</comment>
<dbReference type="InterPro" id="IPR019831">
    <property type="entry name" value="Mn/Fe_SOD_N"/>
</dbReference>
<dbReference type="InterPro" id="IPR019832">
    <property type="entry name" value="Mn/Fe_SOD_C"/>
</dbReference>
<dbReference type="Pfam" id="PF02777">
    <property type="entry name" value="Sod_Fe_C"/>
    <property type="match status" value="1"/>
</dbReference>
<evidence type="ECO:0000256" key="1">
    <source>
        <dbReference type="ARBA" id="ARBA00002170"/>
    </source>
</evidence>
<dbReference type="Gene3D" id="1.10.287.990">
    <property type="entry name" value="Fe,Mn superoxide dismutase (SOD) domain"/>
    <property type="match status" value="1"/>
</dbReference>
<feature type="binding site" evidence="7">
    <location>
        <position position="76"/>
    </location>
    <ligand>
        <name>Mn(2+)</name>
        <dbReference type="ChEBI" id="CHEBI:29035"/>
    </ligand>
</feature>
<dbReference type="GO" id="GO:0046872">
    <property type="term" value="F:metal ion binding"/>
    <property type="evidence" value="ECO:0007669"/>
    <property type="project" value="UniProtKB-KW"/>
</dbReference>
<proteinExistence type="inferred from homology"/>
<keyword evidence="5 8" id="KW-0560">Oxidoreductase</keyword>
<dbReference type="PROSITE" id="PS00088">
    <property type="entry name" value="SOD_MN"/>
    <property type="match status" value="1"/>
</dbReference>
<evidence type="ECO:0000259" key="9">
    <source>
        <dbReference type="Pfam" id="PF00081"/>
    </source>
</evidence>
<dbReference type="InterPro" id="IPR019833">
    <property type="entry name" value="Mn/Fe_SOD_BS"/>
</dbReference>
<comment type="function">
    <text evidence="1">Destroys superoxide anion radicals which are normally produced within the cells and which are toxic to biological systems.</text>
</comment>
<feature type="domain" description="Manganese/iron superoxide dismutase N-terminal" evidence="9">
    <location>
        <begin position="3"/>
        <end position="84"/>
    </location>
</feature>
<evidence type="ECO:0000256" key="5">
    <source>
        <dbReference type="ARBA" id="ARBA00023002"/>
    </source>
</evidence>
<keyword evidence="12" id="KW-1185">Reference proteome</keyword>
<dbReference type="RefSeq" id="WP_061482802.1">
    <property type="nucleotide sequence ID" value="NZ_ANBO01000034.1"/>
</dbReference>
<gene>
    <name evidence="11" type="ORF">MPHL21000_18490</name>
</gene>
<evidence type="ECO:0000256" key="8">
    <source>
        <dbReference type="RuleBase" id="RU000414"/>
    </source>
</evidence>
<keyword evidence="4 7" id="KW-0479">Metal-binding</keyword>
<protein>
    <recommendedName>
        <fullName evidence="3 8">Superoxide dismutase</fullName>
        <ecNumber evidence="3 8">1.15.1.1</ecNumber>
    </recommendedName>
</protein>
<comment type="function">
    <text evidence="8">Destroys radicals which are normally produced within the cells and which are toxic to biological systems.</text>
</comment>
<dbReference type="PANTHER" id="PTHR11404">
    <property type="entry name" value="SUPEROXIDE DISMUTASE 2"/>
    <property type="match status" value="1"/>
</dbReference>
<dbReference type="SUPFAM" id="SSF54719">
    <property type="entry name" value="Fe,Mn superoxide dismutase (SOD), C-terminal domain"/>
    <property type="match status" value="1"/>
</dbReference>
<dbReference type="EMBL" id="ANBP01000034">
    <property type="protein sequence ID" value="KAB7753241.1"/>
    <property type="molecule type" value="Genomic_DNA"/>
</dbReference>
<dbReference type="Gene3D" id="3.55.40.20">
    <property type="entry name" value="Iron/manganese superoxide dismutase, C-terminal domain"/>
    <property type="match status" value="1"/>
</dbReference>
<dbReference type="SUPFAM" id="SSF46609">
    <property type="entry name" value="Fe,Mn superoxide dismutase (SOD), N-terminal domain"/>
    <property type="match status" value="1"/>
</dbReference>